<protein>
    <submittedName>
        <fullName evidence="4">Thioredoxin family protein</fullName>
    </submittedName>
</protein>
<proteinExistence type="predicted"/>
<dbReference type="NCBIfam" id="TIGR00412">
    <property type="entry name" value="redox_disulf_2"/>
    <property type="match status" value="1"/>
</dbReference>
<dbReference type="InterPro" id="IPR005243">
    <property type="entry name" value="THIRX-like_proc"/>
</dbReference>
<dbReference type="PANTHER" id="PTHR36450">
    <property type="entry name" value="THIOREDOXIN"/>
    <property type="match status" value="1"/>
</dbReference>
<dbReference type="KEGG" id="txa:HQN79_10450"/>
<keyword evidence="5" id="KW-1185">Reference proteome</keyword>
<dbReference type="InterPro" id="IPR036249">
    <property type="entry name" value="Thioredoxin-like_sf"/>
</dbReference>
<evidence type="ECO:0000256" key="2">
    <source>
        <dbReference type="PIRSR" id="PIRSR037031-51"/>
    </source>
</evidence>
<dbReference type="Pfam" id="PF13192">
    <property type="entry name" value="Thioredoxin_3"/>
    <property type="match status" value="1"/>
</dbReference>
<dbReference type="AlphaFoldDB" id="A0A7D4P0T9"/>
<feature type="active site" description="Nucleophile" evidence="1">
    <location>
        <position position="10"/>
    </location>
</feature>
<evidence type="ECO:0000256" key="1">
    <source>
        <dbReference type="PIRSR" id="PIRSR037031-50"/>
    </source>
</evidence>
<dbReference type="InterPro" id="IPR012336">
    <property type="entry name" value="Thioredoxin-like_fold"/>
</dbReference>
<dbReference type="Gene3D" id="3.40.30.10">
    <property type="entry name" value="Glutaredoxin"/>
    <property type="match status" value="1"/>
</dbReference>
<gene>
    <name evidence="4" type="ORF">HQN79_10450</name>
</gene>
<keyword evidence="2" id="KW-1015">Disulfide bond</keyword>
<dbReference type="SUPFAM" id="SSF52833">
    <property type="entry name" value="Thioredoxin-like"/>
    <property type="match status" value="1"/>
</dbReference>
<dbReference type="EMBL" id="CP054020">
    <property type="protein sequence ID" value="QKI90358.1"/>
    <property type="molecule type" value="Genomic_DNA"/>
</dbReference>
<feature type="active site" description="Nucleophile" evidence="1">
    <location>
        <position position="13"/>
    </location>
</feature>
<evidence type="ECO:0000313" key="4">
    <source>
        <dbReference type="EMBL" id="QKI90358.1"/>
    </source>
</evidence>
<organism evidence="4 5">
    <name type="scientific">Thiomicrorhabdus xiamenensis</name>
    <dbReference type="NCBI Taxonomy" id="2739063"/>
    <lineage>
        <taxon>Bacteria</taxon>
        <taxon>Pseudomonadati</taxon>
        <taxon>Pseudomonadota</taxon>
        <taxon>Gammaproteobacteria</taxon>
        <taxon>Thiotrichales</taxon>
        <taxon>Piscirickettsiaceae</taxon>
        <taxon>Thiomicrorhabdus</taxon>
    </lineage>
</organism>
<reference evidence="4 5" key="1">
    <citation type="submission" date="2020-05" db="EMBL/GenBank/DDBJ databases">
        <title>Thiomicrorhabdus sediminis sp.nov. and Thiomicrorhabdus xiamenensis sp.nov., novel sulfur-oxidizing bacteria isolated from coastal sediment.</title>
        <authorList>
            <person name="Liu X."/>
        </authorList>
    </citation>
    <scope>NUCLEOTIDE SEQUENCE [LARGE SCALE GENOMIC DNA]</scope>
    <source>
        <strain evidence="4 5">G2</strain>
    </source>
</reference>
<evidence type="ECO:0000259" key="3">
    <source>
        <dbReference type="Pfam" id="PF13192"/>
    </source>
</evidence>
<name>A0A7D4P0T9_9GAMM</name>
<accession>A0A7D4P0T9</accession>
<evidence type="ECO:0000313" key="5">
    <source>
        <dbReference type="Proteomes" id="UP000504724"/>
    </source>
</evidence>
<feature type="domain" description="Thioredoxin-like fold" evidence="3">
    <location>
        <begin position="1"/>
        <end position="76"/>
    </location>
</feature>
<dbReference type="PIRSF" id="PIRSF037031">
    <property type="entry name" value="Redox_disulphide_2"/>
    <property type="match status" value="1"/>
</dbReference>
<keyword evidence="2" id="KW-0676">Redox-active center</keyword>
<feature type="disulfide bond" description="Redox-active" evidence="2">
    <location>
        <begin position="10"/>
        <end position="13"/>
    </location>
</feature>
<dbReference type="PANTHER" id="PTHR36450:SF1">
    <property type="entry name" value="THIOREDOXIN"/>
    <property type="match status" value="1"/>
</dbReference>
<dbReference type="Proteomes" id="UP000504724">
    <property type="component" value="Chromosome"/>
</dbReference>
<sequence>MEIKVLGTGCSNCNNTVALIEKVAGELDVCVNISKVEDVAEIASYGVMSTPGVVVNDKVVHSGGVPTHDQVAGWLKSES</sequence>